<dbReference type="SUPFAM" id="SSF50129">
    <property type="entry name" value="GroES-like"/>
    <property type="match status" value="1"/>
</dbReference>
<dbReference type="Gene3D" id="3.90.180.10">
    <property type="entry name" value="Medium-chain alcohol dehydrogenases, catalytic domain"/>
    <property type="match status" value="1"/>
</dbReference>
<dbReference type="InterPro" id="IPR011032">
    <property type="entry name" value="GroES-like_sf"/>
</dbReference>
<proteinExistence type="predicted"/>
<evidence type="ECO:0000313" key="1">
    <source>
        <dbReference type="EMBL" id="GID49348.1"/>
    </source>
</evidence>
<organism evidence="1">
    <name type="scientific">Actinoplanes campanulatus</name>
    <dbReference type="NCBI Taxonomy" id="113559"/>
    <lineage>
        <taxon>Bacteria</taxon>
        <taxon>Bacillati</taxon>
        <taxon>Actinomycetota</taxon>
        <taxon>Actinomycetes</taxon>
        <taxon>Micromonosporales</taxon>
        <taxon>Micromonosporaceae</taxon>
        <taxon>Actinoplanes</taxon>
    </lineage>
</organism>
<name>A0ABQ3WST0_9ACTN</name>
<accession>A0ABQ3WST0</accession>
<reference evidence="1" key="1">
    <citation type="submission" date="2021-01" db="EMBL/GenBank/DDBJ databases">
        <title>Whole genome shotgun sequence of Actinoplanes capillaceus NBRC 16408.</title>
        <authorList>
            <person name="Komaki H."/>
            <person name="Tamura T."/>
        </authorList>
    </citation>
    <scope>NUCLEOTIDE SEQUENCE [LARGE SCALE GENOMIC DNA]</scope>
    <source>
        <strain evidence="1">NBRC 16408</strain>
    </source>
</reference>
<dbReference type="EMBL" id="BOMF01000126">
    <property type="protein sequence ID" value="GID49348.1"/>
    <property type="molecule type" value="Genomic_DNA"/>
</dbReference>
<sequence>MTPSARRGWRFDGGENTTTMRQAVMYAPGDVRVEQRDRPALARPTDAVIRVAALLRP</sequence>
<gene>
    <name evidence="1" type="ORF">Aca07nite_66230</name>
</gene>
<protein>
    <submittedName>
        <fullName evidence="1">Uncharacterized protein</fullName>
    </submittedName>
</protein>
<comment type="caution">
    <text evidence="1">The sequence shown here is derived from an EMBL/GenBank/DDBJ whole genome shotgun (WGS) entry which is preliminary data.</text>
</comment>